<sequence length="107" mass="10676">MEADEGAKRGCGVGGLLDRPPAALEQAAARVGEDRREHGGLAGEVPVDGGAGDAGGLPELLERDACVPVLGEEPRRRVEQRGAAVGLGAASLGERLAQGAPPGAFGE</sequence>
<keyword evidence="3" id="KW-1185">Reference proteome</keyword>
<reference evidence="2 3" key="1">
    <citation type="journal article" date="2019" name="Int. J. Syst. Evol. Microbiol.">
        <title>The Global Catalogue of Microorganisms (GCM) 10K type strain sequencing project: providing services to taxonomists for standard genome sequencing and annotation.</title>
        <authorList>
            <consortium name="The Broad Institute Genomics Platform"/>
            <consortium name="The Broad Institute Genome Sequencing Center for Infectious Disease"/>
            <person name="Wu L."/>
            <person name="Ma J."/>
        </authorList>
    </citation>
    <scope>NUCLEOTIDE SEQUENCE [LARGE SCALE GENOMIC DNA]</scope>
    <source>
        <strain evidence="2 3">JCM 15672</strain>
    </source>
</reference>
<accession>A0ABN2UM77</accession>
<evidence type="ECO:0000313" key="2">
    <source>
        <dbReference type="EMBL" id="GAA2039179.1"/>
    </source>
</evidence>
<dbReference type="EMBL" id="BAAAPW010000004">
    <property type="protein sequence ID" value="GAA2039179.1"/>
    <property type="molecule type" value="Genomic_DNA"/>
</dbReference>
<evidence type="ECO:0000256" key="1">
    <source>
        <dbReference type="SAM" id="MobiDB-lite"/>
    </source>
</evidence>
<organism evidence="2 3">
    <name type="scientific">Agromyces tropicus</name>
    <dbReference type="NCBI Taxonomy" id="555371"/>
    <lineage>
        <taxon>Bacteria</taxon>
        <taxon>Bacillati</taxon>
        <taxon>Actinomycetota</taxon>
        <taxon>Actinomycetes</taxon>
        <taxon>Micrococcales</taxon>
        <taxon>Microbacteriaceae</taxon>
        <taxon>Agromyces</taxon>
    </lineage>
</organism>
<feature type="region of interest" description="Disordered" evidence="1">
    <location>
        <begin position="24"/>
        <end position="58"/>
    </location>
</feature>
<protein>
    <submittedName>
        <fullName evidence="2">Uncharacterized protein</fullName>
    </submittedName>
</protein>
<comment type="caution">
    <text evidence="2">The sequence shown here is derived from an EMBL/GenBank/DDBJ whole genome shotgun (WGS) entry which is preliminary data.</text>
</comment>
<gene>
    <name evidence="2" type="ORF">GCM10009819_25360</name>
</gene>
<dbReference type="Proteomes" id="UP001501196">
    <property type="component" value="Unassembled WGS sequence"/>
</dbReference>
<evidence type="ECO:0000313" key="3">
    <source>
        <dbReference type="Proteomes" id="UP001501196"/>
    </source>
</evidence>
<name>A0ABN2UM77_9MICO</name>
<proteinExistence type="predicted"/>